<dbReference type="Proteomes" id="UP000643403">
    <property type="component" value="Unassembled WGS sequence"/>
</dbReference>
<keyword evidence="2" id="KW-1185">Reference proteome</keyword>
<dbReference type="EMBL" id="BMXY01000001">
    <property type="protein sequence ID" value="GGZ57410.1"/>
    <property type="molecule type" value="Genomic_DNA"/>
</dbReference>
<sequence length="43" mass="4735">MVLTPVLESVKDFSDRPFVEGDTTAQIAQHKAALQKAAEYESL</sequence>
<comment type="caution">
    <text evidence="1">The sequence shown here is derived from an EMBL/GenBank/DDBJ whole genome shotgun (WGS) entry which is preliminary data.</text>
</comment>
<dbReference type="RefSeq" id="WP_268244851.1">
    <property type="nucleotide sequence ID" value="NZ_BMXY01000001.1"/>
</dbReference>
<reference evidence="2" key="1">
    <citation type="journal article" date="2019" name="Int. J. Syst. Evol. Microbiol.">
        <title>The Global Catalogue of Microorganisms (GCM) 10K type strain sequencing project: providing services to taxonomists for standard genome sequencing and annotation.</title>
        <authorList>
            <consortium name="The Broad Institute Genomics Platform"/>
            <consortium name="The Broad Institute Genome Sequencing Center for Infectious Disease"/>
            <person name="Wu L."/>
            <person name="Ma J."/>
        </authorList>
    </citation>
    <scope>NUCLEOTIDE SEQUENCE [LARGE SCALE GENOMIC DNA]</scope>
    <source>
        <strain evidence="2">KCTC 22558</strain>
    </source>
</reference>
<organism evidence="1 2">
    <name type="scientific">Cognatilysobacter xinjiangensis</name>
    <dbReference type="NCBI Taxonomy" id="546892"/>
    <lineage>
        <taxon>Bacteria</taxon>
        <taxon>Pseudomonadati</taxon>
        <taxon>Pseudomonadota</taxon>
        <taxon>Gammaproteobacteria</taxon>
        <taxon>Lysobacterales</taxon>
        <taxon>Lysobacteraceae</taxon>
        <taxon>Cognatilysobacter</taxon>
    </lineage>
</organism>
<evidence type="ECO:0000313" key="2">
    <source>
        <dbReference type="Proteomes" id="UP000643403"/>
    </source>
</evidence>
<name>A0ABQ3BUR3_9GAMM</name>
<evidence type="ECO:0000313" key="1">
    <source>
        <dbReference type="EMBL" id="GGZ57410.1"/>
    </source>
</evidence>
<proteinExistence type="predicted"/>
<protein>
    <submittedName>
        <fullName evidence="1">Uncharacterized protein</fullName>
    </submittedName>
</protein>
<gene>
    <name evidence="1" type="ORF">GCM10008101_08740</name>
</gene>
<accession>A0ABQ3BUR3</accession>